<sequence length="69" mass="8290">MRMDSNLNTLERQIMDLQIEHRDLDFLIDRLAEDPTHDELQLRRLKKRRLKLKDAITLLQLQLEPDVPA</sequence>
<name>A0ABM8WZ66_9BURK</name>
<comment type="caution">
    <text evidence="1">The sequence shown here is derived from an EMBL/GenBank/DDBJ whole genome shotgun (WGS) entry which is preliminary data.</text>
</comment>
<dbReference type="Gene3D" id="6.10.280.50">
    <property type="match status" value="1"/>
</dbReference>
<gene>
    <name evidence="1" type="ORF">LMG23992_02357</name>
</gene>
<accession>A0ABM8WZ66</accession>
<organism evidence="1 2">
    <name type="scientific">Cupriavidus laharis</name>
    <dbReference type="NCBI Taxonomy" id="151654"/>
    <lineage>
        <taxon>Bacteria</taxon>
        <taxon>Pseudomonadati</taxon>
        <taxon>Pseudomonadota</taxon>
        <taxon>Betaproteobacteria</taxon>
        <taxon>Burkholderiales</taxon>
        <taxon>Burkholderiaceae</taxon>
        <taxon>Cupriavidus</taxon>
    </lineage>
</organism>
<dbReference type="InterPro" id="IPR038444">
    <property type="entry name" value="DUF465_sf"/>
</dbReference>
<dbReference type="Proteomes" id="UP000727654">
    <property type="component" value="Unassembled WGS sequence"/>
</dbReference>
<keyword evidence="2" id="KW-1185">Reference proteome</keyword>
<evidence type="ECO:0008006" key="3">
    <source>
        <dbReference type="Google" id="ProtNLM"/>
    </source>
</evidence>
<dbReference type="InterPro" id="IPR007420">
    <property type="entry name" value="DUF465"/>
</dbReference>
<dbReference type="EMBL" id="CAJZAI010000004">
    <property type="protein sequence ID" value="CAG9172874.1"/>
    <property type="molecule type" value="Genomic_DNA"/>
</dbReference>
<dbReference type="Pfam" id="PF04325">
    <property type="entry name" value="DUF465"/>
    <property type="match status" value="1"/>
</dbReference>
<protein>
    <recommendedName>
        <fullName evidence="3">DUF465 domain-containing protein</fullName>
    </recommendedName>
</protein>
<evidence type="ECO:0000313" key="1">
    <source>
        <dbReference type="EMBL" id="CAG9172874.1"/>
    </source>
</evidence>
<evidence type="ECO:0000313" key="2">
    <source>
        <dbReference type="Proteomes" id="UP000727654"/>
    </source>
</evidence>
<proteinExistence type="predicted"/>
<reference evidence="1 2" key="1">
    <citation type="submission" date="2021-08" db="EMBL/GenBank/DDBJ databases">
        <authorList>
            <person name="Peeters C."/>
        </authorList>
    </citation>
    <scope>NUCLEOTIDE SEQUENCE [LARGE SCALE GENOMIC DNA]</scope>
    <source>
        <strain evidence="1 2">LMG 23992</strain>
    </source>
</reference>